<dbReference type="Gene3D" id="3.40.50.150">
    <property type="entry name" value="Vaccinia Virus protein VP39"/>
    <property type="match status" value="1"/>
</dbReference>
<dbReference type="AlphaFoldDB" id="A0A1I3GRC5"/>
<keyword evidence="3" id="KW-1185">Reference proteome</keyword>
<dbReference type="GO" id="GO:0008168">
    <property type="term" value="F:methyltransferase activity"/>
    <property type="evidence" value="ECO:0007669"/>
    <property type="project" value="UniProtKB-KW"/>
</dbReference>
<evidence type="ECO:0000313" key="3">
    <source>
        <dbReference type="Proteomes" id="UP000199287"/>
    </source>
</evidence>
<name>A0A1I3GRC5_9FIRM</name>
<keyword evidence="2" id="KW-0808">Transferase</keyword>
<organism evidence="2 3">
    <name type="scientific">Tindallia magadiensis</name>
    <dbReference type="NCBI Taxonomy" id="69895"/>
    <lineage>
        <taxon>Bacteria</taxon>
        <taxon>Bacillati</taxon>
        <taxon>Bacillota</taxon>
        <taxon>Clostridia</taxon>
        <taxon>Peptostreptococcales</taxon>
        <taxon>Tindalliaceae</taxon>
        <taxon>Tindallia</taxon>
    </lineage>
</organism>
<evidence type="ECO:0000259" key="1">
    <source>
        <dbReference type="Pfam" id="PF13847"/>
    </source>
</evidence>
<keyword evidence="2" id="KW-0489">Methyltransferase</keyword>
<feature type="domain" description="Methyltransferase" evidence="1">
    <location>
        <begin position="51"/>
        <end position="95"/>
    </location>
</feature>
<dbReference type="InterPro" id="IPR025714">
    <property type="entry name" value="Methyltranfer_dom"/>
</dbReference>
<dbReference type="GO" id="GO:0032259">
    <property type="term" value="P:methylation"/>
    <property type="evidence" value="ECO:0007669"/>
    <property type="project" value="UniProtKB-KW"/>
</dbReference>
<evidence type="ECO:0000313" key="2">
    <source>
        <dbReference type="EMBL" id="SFI25946.1"/>
    </source>
</evidence>
<gene>
    <name evidence="2" type="ORF">SAMN05192551_11017</name>
</gene>
<dbReference type="STRING" id="69895.SAMN05192551_11017"/>
<dbReference type="OrthoDB" id="9772751at2"/>
<sequence>MAKEDAIKETLNQCRKPTGAEGKKIVFRMNESHSEITDWGLKMVSIPREGALLDAGCGGGRTLEKLAMASSFGKIFGIDYSEDCVEWAKNYNQKRIDEGKMVIPSPEKLTKWLMKAGFQNVRIKLEEKKNWLCCIAQ</sequence>
<dbReference type="Pfam" id="PF13847">
    <property type="entry name" value="Methyltransf_31"/>
    <property type="match status" value="1"/>
</dbReference>
<accession>A0A1I3GRC5</accession>
<dbReference type="EMBL" id="FOQA01000010">
    <property type="protein sequence ID" value="SFI25946.1"/>
    <property type="molecule type" value="Genomic_DNA"/>
</dbReference>
<proteinExistence type="predicted"/>
<dbReference type="InterPro" id="IPR029063">
    <property type="entry name" value="SAM-dependent_MTases_sf"/>
</dbReference>
<dbReference type="Proteomes" id="UP000199287">
    <property type="component" value="Unassembled WGS sequence"/>
</dbReference>
<dbReference type="RefSeq" id="WP_093373341.1">
    <property type="nucleotide sequence ID" value="NZ_FOQA01000010.1"/>
</dbReference>
<reference evidence="3" key="1">
    <citation type="submission" date="2016-10" db="EMBL/GenBank/DDBJ databases">
        <authorList>
            <person name="Varghese N."/>
            <person name="Submissions S."/>
        </authorList>
    </citation>
    <scope>NUCLEOTIDE SEQUENCE [LARGE SCALE GENOMIC DNA]</scope>
    <source>
        <strain evidence="3">Z-7934</strain>
    </source>
</reference>
<dbReference type="SUPFAM" id="SSF53335">
    <property type="entry name" value="S-adenosyl-L-methionine-dependent methyltransferases"/>
    <property type="match status" value="1"/>
</dbReference>
<protein>
    <submittedName>
        <fullName evidence="2">Methyltransferase domain-containing protein</fullName>
    </submittedName>
</protein>
<dbReference type="CDD" id="cd02440">
    <property type="entry name" value="AdoMet_MTases"/>
    <property type="match status" value="1"/>
</dbReference>